<keyword evidence="1" id="KW-0472">Membrane</keyword>
<dbReference type="OrthoDB" id="8685538at2"/>
<dbReference type="Proteomes" id="UP000238308">
    <property type="component" value="Unassembled WGS sequence"/>
</dbReference>
<accession>A0A2T0XKC2</accession>
<evidence type="ECO:0000313" key="2">
    <source>
        <dbReference type="EMBL" id="PRY99404.1"/>
    </source>
</evidence>
<protein>
    <submittedName>
        <fullName evidence="2">Uncharacterized protein</fullName>
    </submittedName>
</protein>
<name>A0A2T0XKC2_9BURK</name>
<keyword evidence="1" id="KW-0812">Transmembrane</keyword>
<organism evidence="2 3">
    <name type="scientific">Jezberella montanilacus</name>
    <dbReference type="NCBI Taxonomy" id="323426"/>
    <lineage>
        <taxon>Bacteria</taxon>
        <taxon>Pseudomonadati</taxon>
        <taxon>Pseudomonadota</taxon>
        <taxon>Betaproteobacteria</taxon>
        <taxon>Burkholderiales</taxon>
        <taxon>Alcaligenaceae</taxon>
        <taxon>Jezberella</taxon>
    </lineage>
</organism>
<reference evidence="2 3" key="1">
    <citation type="submission" date="2018-03" db="EMBL/GenBank/DDBJ databases">
        <title>Genomic Encyclopedia of Type Strains, Phase III (KMG-III): the genomes of soil and plant-associated and newly described type strains.</title>
        <authorList>
            <person name="Whitman W."/>
        </authorList>
    </citation>
    <scope>NUCLEOTIDE SEQUENCE [LARGE SCALE GENOMIC DNA]</scope>
    <source>
        <strain evidence="2 3">MWH-P2sevCIIIb</strain>
    </source>
</reference>
<comment type="caution">
    <text evidence="2">The sequence shown here is derived from an EMBL/GenBank/DDBJ whole genome shotgun (WGS) entry which is preliminary data.</text>
</comment>
<dbReference type="AlphaFoldDB" id="A0A2T0XKC2"/>
<proteinExistence type="predicted"/>
<evidence type="ECO:0000313" key="3">
    <source>
        <dbReference type="Proteomes" id="UP000238308"/>
    </source>
</evidence>
<feature type="transmembrane region" description="Helical" evidence="1">
    <location>
        <begin position="102"/>
        <end position="125"/>
    </location>
</feature>
<sequence length="131" mass="14773">MPDTLPAALVTSFSLFIACVFAFFIAGGYLLLFKIKKANHLFKHPYLEGRAYSQYPLNLRMEILLDYFIRLVFPKSTVWLAANSNRLLAHVNPKAIPMDVKWPIVGLWGSCLIGTPVMVILWILLMSSGSK</sequence>
<dbReference type="RefSeq" id="WP_106226705.1">
    <property type="nucleotide sequence ID" value="NZ_PVTV01000011.1"/>
</dbReference>
<keyword evidence="3" id="KW-1185">Reference proteome</keyword>
<dbReference type="EMBL" id="PVTV01000011">
    <property type="protein sequence ID" value="PRY99404.1"/>
    <property type="molecule type" value="Genomic_DNA"/>
</dbReference>
<keyword evidence="1" id="KW-1133">Transmembrane helix</keyword>
<evidence type="ECO:0000256" key="1">
    <source>
        <dbReference type="SAM" id="Phobius"/>
    </source>
</evidence>
<feature type="transmembrane region" description="Helical" evidence="1">
    <location>
        <begin position="12"/>
        <end position="33"/>
    </location>
</feature>
<gene>
    <name evidence="2" type="ORF">BCM14_0849</name>
</gene>